<organism evidence="4 5">
    <name type="scientific">Nonomuraea polychroma</name>
    <dbReference type="NCBI Taxonomy" id="46176"/>
    <lineage>
        <taxon>Bacteria</taxon>
        <taxon>Bacillati</taxon>
        <taxon>Actinomycetota</taxon>
        <taxon>Actinomycetes</taxon>
        <taxon>Streptosporangiales</taxon>
        <taxon>Streptosporangiaceae</taxon>
        <taxon>Nonomuraea</taxon>
    </lineage>
</organism>
<evidence type="ECO:0000256" key="1">
    <source>
        <dbReference type="ARBA" id="ARBA00006484"/>
    </source>
</evidence>
<keyword evidence="2" id="KW-0560">Oxidoreductase</keyword>
<dbReference type="RefSeq" id="WP_127931404.1">
    <property type="nucleotide sequence ID" value="NZ_SAUN01000001.1"/>
</dbReference>
<comment type="similarity">
    <text evidence="1">Belongs to the short-chain dehydrogenases/reductases (SDR) family.</text>
</comment>
<dbReference type="InterPro" id="IPR020904">
    <property type="entry name" value="Sc_DH/Rdtase_CS"/>
</dbReference>
<dbReference type="PANTHER" id="PTHR42760">
    <property type="entry name" value="SHORT-CHAIN DEHYDROGENASES/REDUCTASES FAMILY MEMBER"/>
    <property type="match status" value="1"/>
</dbReference>
<comment type="caution">
    <text evidence="4">The sequence shown here is derived from an EMBL/GenBank/DDBJ whole genome shotgun (WGS) entry which is preliminary data.</text>
</comment>
<dbReference type="PRINTS" id="PR00081">
    <property type="entry name" value="GDHRDH"/>
</dbReference>
<evidence type="ECO:0000259" key="3">
    <source>
        <dbReference type="SMART" id="SM00822"/>
    </source>
</evidence>
<evidence type="ECO:0000256" key="2">
    <source>
        <dbReference type="ARBA" id="ARBA00023002"/>
    </source>
</evidence>
<dbReference type="PRINTS" id="PR00080">
    <property type="entry name" value="SDRFAMILY"/>
</dbReference>
<dbReference type="AlphaFoldDB" id="A0A438LZ53"/>
<evidence type="ECO:0000313" key="5">
    <source>
        <dbReference type="Proteomes" id="UP000284824"/>
    </source>
</evidence>
<dbReference type="OrthoDB" id="286404at2"/>
<gene>
    <name evidence="4" type="ORF">EDD27_1153</name>
</gene>
<dbReference type="EMBL" id="SAUN01000001">
    <property type="protein sequence ID" value="RVX38825.1"/>
    <property type="molecule type" value="Genomic_DNA"/>
</dbReference>
<protein>
    <submittedName>
        <fullName evidence="4">2-deoxy-D-gluconate 3-dehydrogenase</fullName>
    </submittedName>
</protein>
<dbReference type="SUPFAM" id="SSF51735">
    <property type="entry name" value="NAD(P)-binding Rossmann-fold domains"/>
    <property type="match status" value="1"/>
</dbReference>
<dbReference type="PANTHER" id="PTHR42760:SF5">
    <property type="entry name" value="2-DEHYDRO-3-DEOXY-D-GLUCONATE 5-DEHYDROGENASE"/>
    <property type="match status" value="1"/>
</dbReference>
<keyword evidence="5" id="KW-1185">Reference proteome</keyword>
<dbReference type="InterPro" id="IPR057326">
    <property type="entry name" value="KR_dom"/>
</dbReference>
<dbReference type="Pfam" id="PF13561">
    <property type="entry name" value="adh_short_C2"/>
    <property type="match status" value="1"/>
</dbReference>
<proteinExistence type="inferred from homology"/>
<dbReference type="FunFam" id="3.40.50.720:FF:000084">
    <property type="entry name" value="Short-chain dehydrogenase reductase"/>
    <property type="match status" value="1"/>
</dbReference>
<dbReference type="SMART" id="SM00822">
    <property type="entry name" value="PKS_KR"/>
    <property type="match status" value="1"/>
</dbReference>
<sequence length="251" mass="26368">MNPLFDLTGRTALVTGARTGIGQAIAIGLARAGADLVLHGHHDDLDETQRAVEAHGRSARRWIRDLSHVSGLADDVEGLLAETRVDILVNNAGIIRRSPAVSMGGEDWDAVMTVNLDAVFTITRAAGRQMLVRRTGKIISIASLLSFQGGVNVAAYAASKHAVVGMTRALANEWAGDGVQVNAIAPGYIATDNTTALRADPVREPQIRGRIPAGRWGTPADLVGAAVFLAAPASDYVCGHVLTVDGGWLAR</sequence>
<dbReference type="PROSITE" id="PS00061">
    <property type="entry name" value="ADH_SHORT"/>
    <property type="match status" value="1"/>
</dbReference>
<dbReference type="InterPro" id="IPR002347">
    <property type="entry name" value="SDR_fam"/>
</dbReference>
<dbReference type="Proteomes" id="UP000284824">
    <property type="component" value="Unassembled WGS sequence"/>
</dbReference>
<dbReference type="GO" id="GO:0016616">
    <property type="term" value="F:oxidoreductase activity, acting on the CH-OH group of donors, NAD or NADP as acceptor"/>
    <property type="evidence" value="ECO:0007669"/>
    <property type="project" value="TreeGrafter"/>
</dbReference>
<accession>A0A438LZ53</accession>
<reference evidence="4 5" key="1">
    <citation type="submission" date="2019-01" db="EMBL/GenBank/DDBJ databases">
        <title>Sequencing the genomes of 1000 actinobacteria strains.</title>
        <authorList>
            <person name="Klenk H.-P."/>
        </authorList>
    </citation>
    <scope>NUCLEOTIDE SEQUENCE [LARGE SCALE GENOMIC DNA]</scope>
    <source>
        <strain evidence="4 5">DSM 43925</strain>
    </source>
</reference>
<name>A0A438LZ53_9ACTN</name>
<dbReference type="Gene3D" id="3.40.50.720">
    <property type="entry name" value="NAD(P)-binding Rossmann-like Domain"/>
    <property type="match status" value="1"/>
</dbReference>
<feature type="domain" description="Ketoreductase" evidence="3">
    <location>
        <begin position="10"/>
        <end position="205"/>
    </location>
</feature>
<dbReference type="InterPro" id="IPR036291">
    <property type="entry name" value="NAD(P)-bd_dom_sf"/>
</dbReference>
<evidence type="ECO:0000313" key="4">
    <source>
        <dbReference type="EMBL" id="RVX38825.1"/>
    </source>
</evidence>